<dbReference type="Proteomes" id="UP000231232">
    <property type="component" value="Unassembled WGS sequence"/>
</dbReference>
<evidence type="ECO:0000313" key="4">
    <source>
        <dbReference type="EMBL" id="PIN66423.1"/>
    </source>
</evidence>
<evidence type="ECO:0000313" key="12">
    <source>
        <dbReference type="Proteomes" id="UP000228874"/>
    </source>
</evidence>
<evidence type="ECO:0000313" key="6">
    <source>
        <dbReference type="EMBL" id="PIV46389.1"/>
    </source>
</evidence>
<accession>A0A2H9P828</accession>
<dbReference type="InterPro" id="IPR023332">
    <property type="entry name" value="Proteasome_alpha-type"/>
</dbReference>
<dbReference type="Proteomes" id="UP000231449">
    <property type="component" value="Unassembled WGS sequence"/>
</dbReference>
<evidence type="ECO:0000313" key="10">
    <source>
        <dbReference type="EMBL" id="PJB04310.1"/>
    </source>
</evidence>
<dbReference type="PANTHER" id="PTHR11599">
    <property type="entry name" value="PROTEASOME SUBUNIT ALPHA/BETA"/>
    <property type="match status" value="1"/>
</dbReference>
<dbReference type="AlphaFoldDB" id="A0A2G9LIP5"/>
<dbReference type="Proteomes" id="UP000229789">
    <property type="component" value="Unassembled WGS sequence"/>
</dbReference>
<accession>A0A2G9LIP5</accession>
<dbReference type="EMBL" id="PETW01000027">
    <property type="protein sequence ID" value="PIV46389.1"/>
    <property type="molecule type" value="Genomic_DNA"/>
</dbReference>
<dbReference type="PROSITE" id="PS51475">
    <property type="entry name" value="PROTEASOME_ALPHA_2"/>
    <property type="match status" value="1"/>
</dbReference>
<dbReference type="EMBL" id="PEUT01000045">
    <property type="protein sequence ID" value="PIV13646.1"/>
    <property type="molecule type" value="Genomic_DNA"/>
</dbReference>
<proteinExistence type="inferred from homology"/>
<dbReference type="EMBL" id="PFUW01000011">
    <property type="protein sequence ID" value="PJB04310.1"/>
    <property type="molecule type" value="Genomic_DNA"/>
</dbReference>
<dbReference type="InterPro" id="IPR050115">
    <property type="entry name" value="Proteasome_alpha"/>
</dbReference>
<dbReference type="InterPro" id="IPR001353">
    <property type="entry name" value="Proteasome_sua/b"/>
</dbReference>
<feature type="domain" description="Proteasome alpha-type subunits" evidence="3">
    <location>
        <begin position="3"/>
        <end position="25"/>
    </location>
</feature>
<dbReference type="EMBL" id="PFSX01000007">
    <property type="protein sequence ID" value="PJC01754.1"/>
    <property type="molecule type" value="Genomic_DNA"/>
</dbReference>
<evidence type="ECO:0000313" key="11">
    <source>
        <dbReference type="EMBL" id="PJC01754.1"/>
    </source>
</evidence>
<evidence type="ECO:0000313" key="5">
    <source>
        <dbReference type="EMBL" id="PIV13646.1"/>
    </source>
</evidence>
<dbReference type="EMBL" id="PFIH01000027">
    <property type="protein sequence ID" value="PIX28123.1"/>
    <property type="molecule type" value="Genomic_DNA"/>
</dbReference>
<dbReference type="EMBL" id="PFFF01000037">
    <property type="protein sequence ID" value="PIV89672.1"/>
    <property type="molecule type" value="Genomic_DNA"/>
</dbReference>
<accession>A0A2H9M7Y0</accession>
<keyword evidence="1 2" id="KW-0647">Proteasome</keyword>
<evidence type="ECO:0000259" key="3">
    <source>
        <dbReference type="SMART" id="SM00948"/>
    </source>
</evidence>
<evidence type="ECO:0000313" key="7">
    <source>
        <dbReference type="EMBL" id="PIV89672.1"/>
    </source>
</evidence>
<reference evidence="12 13" key="2">
    <citation type="submission" date="2017-09" db="EMBL/GenBank/DDBJ databases">
        <title>Depth-based differentiation of microbial function through sediment-hosted aquifers and enrichment of novel symbionts in the deep terrestrial subsurface.</title>
        <authorList>
            <person name="Probst A.J."/>
            <person name="Ladd B."/>
            <person name="Jarett J.K."/>
            <person name="Geller-Mcgrath D.E."/>
            <person name="Sieber C.M.K."/>
            <person name="Emerson J.B."/>
            <person name="Anantharaman K."/>
            <person name="Thomas B.C."/>
            <person name="Malmstrom R."/>
            <person name="Stieglmeier M."/>
            <person name="Klingl A."/>
            <person name="Woyke T."/>
            <person name="Ryan C.M."/>
            <person name="Banfield J.F."/>
        </authorList>
    </citation>
    <scope>NUCLEOTIDE SEQUENCE [LARGE SCALE GENOMIC DNA]</scope>
</reference>
<evidence type="ECO:0000313" key="8">
    <source>
        <dbReference type="EMBL" id="PIX28123.1"/>
    </source>
</evidence>
<reference evidence="4 14" key="1">
    <citation type="submission" date="2017-09" db="EMBL/GenBank/DDBJ databases">
        <title>Depth-based differentiation of microbial function through sediment-hosted aquifers and enrichment of novel symbionts in the deep terrestrial subsurface.</title>
        <authorList>
            <person name="Probst A.J."/>
            <person name="Ladd B."/>
            <person name="Jarett J.K."/>
            <person name="Geller-Mcgrath D.E."/>
            <person name="Sieber C.M."/>
            <person name="Emerson J.B."/>
            <person name="Anantharaman K."/>
            <person name="Thomas B.C."/>
            <person name="Malmstrom R."/>
            <person name="Stieglmeier M."/>
            <person name="Klingl A."/>
            <person name="Woyke T."/>
            <person name="Ryan C.M."/>
            <person name="Banfield J.F."/>
        </authorList>
    </citation>
    <scope>NUCLEOTIDE SEQUENCE [LARGE SCALE GENOMIC DNA]</scope>
    <source>
        <strain evidence="6">CG02_land_8_20_14_3_00_31_209</strain>
        <strain evidence="5">CG03_land_8_20_14_0_80_31_114</strain>
        <strain evidence="7">CG17_big_fil_post_rev_8_21_14_2_50_31_73</strain>
        <strain evidence="4">CG18_big_fil_WC_8_21_14_2_50_31_19</strain>
        <strain evidence="9">CG_4_10_14_0_8_um_filter_31_133</strain>
        <strain evidence="8">CG_4_8_14_3_um_filter</strain>
        <strain evidence="11">CG_4_9_14_0_8_um_filter_31_21</strain>
        <strain evidence="10">CG_4_9_14_3_um_filter_31_125</strain>
    </source>
</reference>
<name>A0A2G9LIP5_HUBC1</name>
<accession>A0A2H9M1Y9</accession>
<accession>A0A2H9N2Q5</accession>
<dbReference type="GO" id="GO:0006511">
    <property type="term" value="P:ubiquitin-dependent protein catabolic process"/>
    <property type="evidence" value="ECO:0007669"/>
    <property type="project" value="InterPro"/>
</dbReference>
<evidence type="ECO:0000256" key="2">
    <source>
        <dbReference type="PROSITE-ProRule" id="PRU00808"/>
    </source>
</evidence>
<dbReference type="SUPFAM" id="SSF56235">
    <property type="entry name" value="N-terminal nucleophile aminohydrolases (Ntn hydrolases)"/>
    <property type="match status" value="1"/>
</dbReference>
<evidence type="ECO:0000313" key="9">
    <source>
        <dbReference type="EMBL" id="PIY99652.1"/>
    </source>
</evidence>
<dbReference type="Proteomes" id="UP000230477">
    <property type="component" value="Unassembled WGS sequence"/>
</dbReference>
<accession>A0A2H9REF7</accession>
<dbReference type="Pfam" id="PF00227">
    <property type="entry name" value="Proteasome"/>
    <property type="match status" value="1"/>
</dbReference>
<gene>
    <name evidence="11" type="ORF">CO072_00110</name>
    <name evidence="10" type="ORF">CO124_00470</name>
    <name evidence="6" type="ORF">COS22_01715</name>
    <name evidence="5" type="ORF">COS45_01830</name>
    <name evidence="7" type="ORF">COW47_01615</name>
    <name evidence="4" type="ORF">COW69_02365</name>
    <name evidence="9" type="ORF">COY63_02460</name>
    <name evidence="8" type="ORF">COZ66_01215</name>
</gene>
<evidence type="ECO:0000313" key="13">
    <source>
        <dbReference type="Proteomes" id="UP000228888"/>
    </source>
</evidence>
<dbReference type="Proteomes" id="UP000228874">
    <property type="component" value="Unassembled WGS sequence"/>
</dbReference>
<dbReference type="GO" id="GO:0004175">
    <property type="term" value="F:endopeptidase activity"/>
    <property type="evidence" value="ECO:0007669"/>
    <property type="project" value="UniProtKB-ARBA"/>
</dbReference>
<dbReference type="Proteomes" id="UP000228888">
    <property type="component" value="Unassembled WGS sequence"/>
</dbReference>
<dbReference type="SMART" id="SM00948">
    <property type="entry name" value="Proteasome_A_N"/>
    <property type="match status" value="1"/>
</dbReference>
<dbReference type="Proteomes" id="UP000230713">
    <property type="component" value="Unassembled WGS sequence"/>
</dbReference>
<dbReference type="Proteomes" id="UP000228989">
    <property type="component" value="Unassembled WGS sequence"/>
</dbReference>
<evidence type="ECO:0000256" key="1">
    <source>
        <dbReference type="ARBA" id="ARBA00022942"/>
    </source>
</evidence>
<dbReference type="InterPro" id="IPR000426">
    <property type="entry name" value="Proteasome_asu_N"/>
</dbReference>
<accession>A0A2H9MMQ7</accession>
<organism evidence="4 14">
    <name type="scientific">Huberarchaeum crystalense</name>
    <dbReference type="NCBI Taxonomy" id="2014257"/>
    <lineage>
        <taxon>Archaea</taxon>
        <taxon>Candidatus Huberarchaeota</taxon>
        <taxon>Candidatus Huberarchaeia</taxon>
        <taxon>Candidatus Huberarchaeales</taxon>
        <taxon>Candidatus Huberarchaeaceae</taxon>
        <taxon>Candidatus Huberarchaeum</taxon>
    </lineage>
</organism>
<dbReference type="Pfam" id="PF10584">
    <property type="entry name" value="Proteasome_A_N"/>
    <property type="match status" value="1"/>
</dbReference>
<dbReference type="GO" id="GO:0019773">
    <property type="term" value="C:proteasome core complex, alpha-subunit complex"/>
    <property type="evidence" value="ECO:0007669"/>
    <property type="project" value="UniProtKB-UniRule"/>
</dbReference>
<dbReference type="EMBL" id="PCUF01000038">
    <property type="protein sequence ID" value="PIN66423.1"/>
    <property type="molecule type" value="Genomic_DNA"/>
</dbReference>
<accession>A0A2H9QSQ0</accession>
<evidence type="ECO:0000313" key="14">
    <source>
        <dbReference type="Proteomes" id="UP000229789"/>
    </source>
</evidence>
<dbReference type="Gene3D" id="3.60.20.10">
    <property type="entry name" value="Glutamine Phosphoribosylpyrophosphate, subunit 1, domain 1"/>
    <property type="match status" value="1"/>
</dbReference>
<protein>
    <recommendedName>
        <fullName evidence="3">Proteasome alpha-type subunits domain-containing protein</fullName>
    </recommendedName>
</protein>
<comment type="caution">
    <text evidence="4">The sequence shown here is derived from an EMBL/GenBank/DDBJ whole genome shotgun (WGS) entry which is preliminary data.</text>
</comment>
<sequence>MTYDLGITTYDPEGNIKQVTYAAKAVEKGDSAVGIVFDKGALLTTIFSSESKLLVPEFSEKIFKIEDNLYIAASGISSDIQVLVRKARVFVQNDQLLYKQPTQPHILAEFLANEMHNCTQQAPTRPYGVSLLLIGFDDNTPRLFEINPAGVMRAFYGRAIGNKSSELNAELEKKYNPNLDEKSANSLVKSLFKKVNGDNFNEKQLSVISIKK</sequence>
<dbReference type="EMBL" id="PFMG01000065">
    <property type="protein sequence ID" value="PIY99652.1"/>
    <property type="molecule type" value="Genomic_DNA"/>
</dbReference>
<comment type="similarity">
    <text evidence="2">Belongs to the peptidase T1A family.</text>
</comment>
<dbReference type="InterPro" id="IPR029055">
    <property type="entry name" value="Ntn_hydrolases_N"/>
</dbReference>